<reference evidence="1 2" key="1">
    <citation type="submission" date="2015-01" db="EMBL/GenBank/DDBJ databases">
        <authorList>
            <person name="Xiang T."/>
            <person name="Song Y."/>
            <person name="Huang L."/>
            <person name="Wang B."/>
            <person name="Wu P."/>
        </authorList>
    </citation>
    <scope>NUCLEOTIDE SEQUENCE [LARGE SCALE GENOMIC DNA]</scope>
    <source>
        <strain evidence="1 2">Cc12</strain>
    </source>
</reference>
<accession>A0A0B7HLY0</accession>
<gene>
    <name evidence="1" type="ORF">CCAN12_770028</name>
</gene>
<dbReference type="Proteomes" id="UP000044026">
    <property type="component" value="Unassembled WGS sequence"/>
</dbReference>
<proteinExistence type="predicted"/>
<evidence type="ECO:0000313" key="1">
    <source>
        <dbReference type="EMBL" id="CEN39654.1"/>
    </source>
</evidence>
<dbReference type="EMBL" id="CDOE01000075">
    <property type="protein sequence ID" value="CEN39654.1"/>
    <property type="molecule type" value="Genomic_DNA"/>
</dbReference>
<protein>
    <submittedName>
        <fullName evidence="1">Uncharacterized protein</fullName>
    </submittedName>
</protein>
<dbReference type="RefSeq" id="WP_095900294.1">
    <property type="nucleotide sequence ID" value="NZ_CP022382.1"/>
</dbReference>
<dbReference type="AlphaFoldDB" id="A0A0B7HLY0"/>
<evidence type="ECO:0000313" key="2">
    <source>
        <dbReference type="Proteomes" id="UP000044026"/>
    </source>
</evidence>
<name>A0A0B7HLY0_9FLAO</name>
<sequence>MEKKYYLRRRIIYIHLFISFLTVLGESFSGFKNTLMAYHSLNFQKNFVRKKFYYIENKSYSTKSTAYYLYGIIEDDLPNDFEVTNDFFSPDNYDLRKKLVEKYEGILKIFVAGDRYGQFFEEDEQGRTYINVWYNPKVKEVYSINHTGIDYNGLLWHLVFTIWIIPEIWYLVILRRREQREKLLEKSNNDGDLKS</sequence>
<organism evidence="1 2">
    <name type="scientific">Capnocytophaga canimorsus</name>
    <dbReference type="NCBI Taxonomy" id="28188"/>
    <lineage>
        <taxon>Bacteria</taxon>
        <taxon>Pseudomonadati</taxon>
        <taxon>Bacteroidota</taxon>
        <taxon>Flavobacteriia</taxon>
        <taxon>Flavobacteriales</taxon>
        <taxon>Flavobacteriaceae</taxon>
        <taxon>Capnocytophaga</taxon>
    </lineage>
</organism>
<dbReference type="GeneID" id="69581255"/>